<keyword evidence="3" id="KW-1185">Reference proteome</keyword>
<protein>
    <submittedName>
        <fullName evidence="2">Uncharacterized protein</fullName>
    </submittedName>
</protein>
<dbReference type="AlphaFoldDB" id="A0A1L9NEZ0"/>
<dbReference type="OrthoDB" id="4451465at2759"/>
<organism evidence="2 3">
    <name type="scientific">Aspergillus tubingensis (strain CBS 134.48)</name>
    <dbReference type="NCBI Taxonomy" id="767770"/>
    <lineage>
        <taxon>Eukaryota</taxon>
        <taxon>Fungi</taxon>
        <taxon>Dikarya</taxon>
        <taxon>Ascomycota</taxon>
        <taxon>Pezizomycotina</taxon>
        <taxon>Eurotiomycetes</taxon>
        <taxon>Eurotiomycetidae</taxon>
        <taxon>Eurotiales</taxon>
        <taxon>Aspergillaceae</taxon>
        <taxon>Aspergillus</taxon>
        <taxon>Aspergillus subgen. Circumdati</taxon>
    </lineage>
</organism>
<evidence type="ECO:0000313" key="2">
    <source>
        <dbReference type="EMBL" id="OJI87815.1"/>
    </source>
</evidence>
<dbReference type="EMBL" id="KV878181">
    <property type="protein sequence ID" value="OJI87815.1"/>
    <property type="molecule type" value="Genomic_DNA"/>
</dbReference>
<feature type="region of interest" description="Disordered" evidence="1">
    <location>
        <begin position="97"/>
        <end position="138"/>
    </location>
</feature>
<gene>
    <name evidence="2" type="ORF">ASPTUDRAFT_921598</name>
</gene>
<reference evidence="3" key="1">
    <citation type="journal article" date="2017" name="Genome Biol.">
        <title>Comparative genomics reveals high biological diversity and specific adaptations in the industrially and medically important fungal genus Aspergillus.</title>
        <authorList>
            <person name="de Vries R.P."/>
            <person name="Riley R."/>
            <person name="Wiebenga A."/>
            <person name="Aguilar-Osorio G."/>
            <person name="Amillis S."/>
            <person name="Uchima C.A."/>
            <person name="Anderluh G."/>
            <person name="Asadollahi M."/>
            <person name="Askin M."/>
            <person name="Barry K."/>
            <person name="Battaglia E."/>
            <person name="Bayram O."/>
            <person name="Benocci T."/>
            <person name="Braus-Stromeyer S.A."/>
            <person name="Caldana C."/>
            <person name="Canovas D."/>
            <person name="Cerqueira G.C."/>
            <person name="Chen F."/>
            <person name="Chen W."/>
            <person name="Choi C."/>
            <person name="Clum A."/>
            <person name="Dos Santos R.A."/>
            <person name="Damasio A.R."/>
            <person name="Diallinas G."/>
            <person name="Emri T."/>
            <person name="Fekete E."/>
            <person name="Flipphi M."/>
            <person name="Freyberg S."/>
            <person name="Gallo A."/>
            <person name="Gournas C."/>
            <person name="Habgood R."/>
            <person name="Hainaut M."/>
            <person name="Harispe M.L."/>
            <person name="Henrissat B."/>
            <person name="Hilden K.S."/>
            <person name="Hope R."/>
            <person name="Hossain A."/>
            <person name="Karabika E."/>
            <person name="Karaffa L."/>
            <person name="Karanyi Z."/>
            <person name="Krasevec N."/>
            <person name="Kuo A."/>
            <person name="Kusch H."/>
            <person name="LaButti K."/>
            <person name="Lagendijk E.L."/>
            <person name="Lapidus A."/>
            <person name="Levasseur A."/>
            <person name="Lindquist E."/>
            <person name="Lipzen A."/>
            <person name="Logrieco A.F."/>
            <person name="MacCabe A."/>
            <person name="Maekelae M.R."/>
            <person name="Malavazi I."/>
            <person name="Melin P."/>
            <person name="Meyer V."/>
            <person name="Mielnichuk N."/>
            <person name="Miskei M."/>
            <person name="Molnar A.P."/>
            <person name="Mule G."/>
            <person name="Ngan C.Y."/>
            <person name="Orejas M."/>
            <person name="Orosz E."/>
            <person name="Ouedraogo J.P."/>
            <person name="Overkamp K.M."/>
            <person name="Park H.-S."/>
            <person name="Perrone G."/>
            <person name="Piumi F."/>
            <person name="Punt P.J."/>
            <person name="Ram A.F."/>
            <person name="Ramon A."/>
            <person name="Rauscher S."/>
            <person name="Record E."/>
            <person name="Riano-Pachon D.M."/>
            <person name="Robert V."/>
            <person name="Roehrig J."/>
            <person name="Ruller R."/>
            <person name="Salamov A."/>
            <person name="Salih N.S."/>
            <person name="Samson R.A."/>
            <person name="Sandor E."/>
            <person name="Sanguinetti M."/>
            <person name="Schuetze T."/>
            <person name="Sepcic K."/>
            <person name="Shelest E."/>
            <person name="Sherlock G."/>
            <person name="Sophianopoulou V."/>
            <person name="Squina F.M."/>
            <person name="Sun H."/>
            <person name="Susca A."/>
            <person name="Todd R.B."/>
            <person name="Tsang A."/>
            <person name="Unkles S.E."/>
            <person name="van de Wiele N."/>
            <person name="van Rossen-Uffink D."/>
            <person name="Oliveira J.V."/>
            <person name="Vesth T.C."/>
            <person name="Visser J."/>
            <person name="Yu J.-H."/>
            <person name="Zhou M."/>
            <person name="Andersen M.R."/>
            <person name="Archer D.B."/>
            <person name="Baker S.E."/>
            <person name="Benoit I."/>
            <person name="Brakhage A.A."/>
            <person name="Braus G.H."/>
            <person name="Fischer R."/>
            <person name="Frisvad J.C."/>
            <person name="Goldman G.H."/>
            <person name="Houbraken J."/>
            <person name="Oakley B."/>
            <person name="Pocsi I."/>
            <person name="Scazzocchio C."/>
            <person name="Seiboth B."/>
            <person name="vanKuyk P.A."/>
            <person name="Wortman J."/>
            <person name="Dyer P.S."/>
            <person name="Grigoriev I.V."/>
        </authorList>
    </citation>
    <scope>NUCLEOTIDE SEQUENCE [LARGE SCALE GENOMIC DNA]</scope>
    <source>
        <strain evidence="3">CBS 134.48</strain>
    </source>
</reference>
<sequence>MCATGDVRPRIRFIGETLQAKYNSEAQPGYPHPVLGIINSSFQISEKKAYRPLFLLQRQHSLSYLLTEQLTPGQQGSLPQDPGIMNGGRKATATASQLSEATHPTRKHSIEGNTINYDNSKPHVAKRGKRDSTEKGQGSIIRMFPPPHCCYQNMPSLKHFTSLPPPCPVIDDLTAPTAIIGVTTNELWLKRDDMFYNMNHESLLLRTDTRALYRLMNLQGRTTKPENCLFLPQYASHLQRLDLAFTMSNDYATQLVQKLNQVQADMNSWRAERRGWEAAILAGNGMQPFILHGLLQAEEEKETRAYFPEDFAGYHPEHTEEHPIFLHPFHHKNEKGSLWTQLRAKLVGTEALSLKIESAIHAERERIKLSLKMVEDDVVQFKREEQGPFLQTTPEPPAIQAHVAEDEDFFGAFDSPLPPIIKRDWNLDEENPILHRESFLKWVMGRYMMWKPKEVKITTAENCRTFFNLPSMPIPSPWPSSIKELTLSLSPCLRDHTPWQFPAFVLLAFLKERSKVDNSVTINTLFTKEALRALREMETAWQNLDVSDRWELVQNNDTAMDWVPDKAVTLLKAIFPCDIPTSDFVGGSKLDALDKSTTLPSS</sequence>
<dbReference type="VEuPathDB" id="FungiDB:ASPTUDRAFT_921598"/>
<evidence type="ECO:0000256" key="1">
    <source>
        <dbReference type="SAM" id="MobiDB-lite"/>
    </source>
</evidence>
<name>A0A1L9NEZ0_ASPTC</name>
<proteinExistence type="predicted"/>
<dbReference type="Proteomes" id="UP000184304">
    <property type="component" value="Unassembled WGS sequence"/>
</dbReference>
<accession>A0A1L9NEZ0</accession>
<evidence type="ECO:0000313" key="3">
    <source>
        <dbReference type="Proteomes" id="UP000184304"/>
    </source>
</evidence>
<dbReference type="OMA" id="MSNDYAT"/>